<accession>A0A0F9K075</accession>
<sequence length="362" mass="40551">MKKPILTVLSLIILISVSSPFFNVNKDNGSIDKEVINDLSISDSIVEWSRFWGADQYETGKSLIIDSNGYIYVGGETNSFGTGDYDLFLIKYNAFGDEIWNITIISAGNDGFQALALDSSNNIYILGYSFSGVFPNIDQDTFLFKFNSSGNLLWQTMWGGSDRDYGSDILIDSLDNIYIAGDTNSYGAGSSDVFIIKYNSNGTKLWESIWGGTDSEDCSKIAFDSEENLYITGGTRIGSYKSIYLVKYNNSGSIKWESIWSRGFTGDNSYDMLIDSSDNIYITGSTTYWSSNVRSVVLIKFNNRGDELWWKSWRGISWGYDSIYGEVLALDSVENIYIAGSCTYQFNHDRDVFLIKVDSLGK</sequence>
<protein>
    <recommendedName>
        <fullName evidence="2">Bulb-type lectin domain-containing protein</fullName>
    </recommendedName>
</protein>
<evidence type="ECO:0000313" key="1">
    <source>
        <dbReference type="EMBL" id="KKM75449.1"/>
    </source>
</evidence>
<dbReference type="PANTHER" id="PTHR42754">
    <property type="entry name" value="ENDOGLUCANASE"/>
    <property type="match status" value="1"/>
</dbReference>
<dbReference type="AlphaFoldDB" id="A0A0F9K075"/>
<dbReference type="Pfam" id="PF06739">
    <property type="entry name" value="SBBP"/>
    <property type="match status" value="2"/>
</dbReference>
<dbReference type="Gene3D" id="2.120.10.30">
    <property type="entry name" value="TolB, C-terminal domain"/>
    <property type="match status" value="1"/>
</dbReference>
<proteinExistence type="predicted"/>
<name>A0A0F9K075_9ZZZZ</name>
<evidence type="ECO:0008006" key="2">
    <source>
        <dbReference type="Google" id="ProtNLM"/>
    </source>
</evidence>
<organism evidence="1">
    <name type="scientific">marine sediment metagenome</name>
    <dbReference type="NCBI Taxonomy" id="412755"/>
    <lineage>
        <taxon>unclassified sequences</taxon>
        <taxon>metagenomes</taxon>
        <taxon>ecological metagenomes</taxon>
    </lineage>
</organism>
<gene>
    <name evidence="1" type="ORF">LCGC14_1390130</name>
</gene>
<dbReference type="SUPFAM" id="SSF101898">
    <property type="entry name" value="NHL repeat"/>
    <property type="match status" value="1"/>
</dbReference>
<dbReference type="PANTHER" id="PTHR42754:SF1">
    <property type="entry name" value="LIPOPROTEIN"/>
    <property type="match status" value="1"/>
</dbReference>
<dbReference type="InterPro" id="IPR011042">
    <property type="entry name" value="6-blade_b-propeller_TolB-like"/>
</dbReference>
<dbReference type="EMBL" id="LAZR01008974">
    <property type="protein sequence ID" value="KKM75449.1"/>
    <property type="molecule type" value="Genomic_DNA"/>
</dbReference>
<comment type="caution">
    <text evidence="1">The sequence shown here is derived from an EMBL/GenBank/DDBJ whole genome shotgun (WGS) entry which is preliminary data.</text>
</comment>
<dbReference type="InterPro" id="IPR010620">
    <property type="entry name" value="SBBP_repeat"/>
</dbReference>
<reference evidence="1" key="1">
    <citation type="journal article" date="2015" name="Nature">
        <title>Complex archaea that bridge the gap between prokaryotes and eukaryotes.</title>
        <authorList>
            <person name="Spang A."/>
            <person name="Saw J.H."/>
            <person name="Jorgensen S.L."/>
            <person name="Zaremba-Niedzwiedzka K."/>
            <person name="Martijn J."/>
            <person name="Lind A.E."/>
            <person name="van Eijk R."/>
            <person name="Schleper C."/>
            <person name="Guy L."/>
            <person name="Ettema T.J."/>
        </authorList>
    </citation>
    <scope>NUCLEOTIDE SEQUENCE</scope>
</reference>